<accession>A0A418SS13</accession>
<organism evidence="1 2">
    <name type="scientific">Paracoccus onubensis</name>
    <dbReference type="NCBI Taxonomy" id="1675788"/>
    <lineage>
        <taxon>Bacteria</taxon>
        <taxon>Pseudomonadati</taxon>
        <taxon>Pseudomonadota</taxon>
        <taxon>Alphaproteobacteria</taxon>
        <taxon>Rhodobacterales</taxon>
        <taxon>Paracoccaceae</taxon>
        <taxon>Paracoccus</taxon>
    </lineage>
</organism>
<keyword evidence="2" id="KW-1185">Reference proteome</keyword>
<sequence length="116" mass="12535">MHRISVICAITVAALLAGCVEELPRPEIADGIFNLDPAACGDNSSVTRLTISGDQFRFYESLCRMQPGTTGAEGLQATLICSGEGETFERNVTLKSSGNLLSMSEADQRFDYHRCS</sequence>
<dbReference type="OrthoDB" id="6057763at2"/>
<proteinExistence type="predicted"/>
<dbReference type="AlphaFoldDB" id="A0A418SS13"/>
<reference evidence="2" key="1">
    <citation type="submission" date="2018-09" db="EMBL/GenBank/DDBJ databases">
        <title>Acidovorax cavernicola nov. sp. isolated from Gruta de las Maravillas (Aracena, Spain).</title>
        <authorList>
            <person name="Jurado V."/>
            <person name="Gutierrez-Patricio S."/>
            <person name="Gonzalez-Pimentel J.L."/>
            <person name="Miller A.Z."/>
            <person name="Laiz L."/>
            <person name="Saiz-Jimenez C."/>
        </authorList>
    </citation>
    <scope>NUCLEOTIDE SEQUENCE [LARGE SCALE GENOMIC DNA]</scope>
    <source>
        <strain evidence="2">1011MAR3C25</strain>
    </source>
</reference>
<protein>
    <recommendedName>
        <fullName evidence="3">Lipoprotein</fullName>
    </recommendedName>
</protein>
<dbReference type="RefSeq" id="WP_119750231.1">
    <property type="nucleotide sequence ID" value="NZ_QZCG01000010.1"/>
</dbReference>
<gene>
    <name evidence="1" type="ORF">D3P04_14750</name>
</gene>
<name>A0A418SS13_9RHOB</name>
<dbReference type="PROSITE" id="PS51257">
    <property type="entry name" value="PROKAR_LIPOPROTEIN"/>
    <property type="match status" value="1"/>
</dbReference>
<dbReference type="EMBL" id="QZCG01000010">
    <property type="protein sequence ID" value="RJE83667.1"/>
    <property type="molecule type" value="Genomic_DNA"/>
</dbReference>
<evidence type="ECO:0000313" key="2">
    <source>
        <dbReference type="Proteomes" id="UP000284202"/>
    </source>
</evidence>
<evidence type="ECO:0000313" key="1">
    <source>
        <dbReference type="EMBL" id="RJE83667.1"/>
    </source>
</evidence>
<evidence type="ECO:0008006" key="3">
    <source>
        <dbReference type="Google" id="ProtNLM"/>
    </source>
</evidence>
<dbReference type="Proteomes" id="UP000284202">
    <property type="component" value="Unassembled WGS sequence"/>
</dbReference>
<comment type="caution">
    <text evidence="1">The sequence shown here is derived from an EMBL/GenBank/DDBJ whole genome shotgun (WGS) entry which is preliminary data.</text>
</comment>